<proteinExistence type="predicted"/>
<keyword evidence="2" id="KW-1185">Reference proteome</keyword>
<evidence type="ECO:0000313" key="2">
    <source>
        <dbReference type="Proteomes" id="UP000036987"/>
    </source>
</evidence>
<organism evidence="1 2">
    <name type="scientific">Zostera marina</name>
    <name type="common">Eelgrass</name>
    <dbReference type="NCBI Taxonomy" id="29655"/>
    <lineage>
        <taxon>Eukaryota</taxon>
        <taxon>Viridiplantae</taxon>
        <taxon>Streptophyta</taxon>
        <taxon>Embryophyta</taxon>
        <taxon>Tracheophyta</taxon>
        <taxon>Spermatophyta</taxon>
        <taxon>Magnoliopsida</taxon>
        <taxon>Liliopsida</taxon>
        <taxon>Zosteraceae</taxon>
        <taxon>Zostera</taxon>
    </lineage>
</organism>
<dbReference type="Proteomes" id="UP000036987">
    <property type="component" value="Unassembled WGS sequence"/>
</dbReference>
<accession>A0A0K9NKS2</accession>
<evidence type="ECO:0000313" key="1">
    <source>
        <dbReference type="EMBL" id="KMZ57213.1"/>
    </source>
</evidence>
<dbReference type="AlphaFoldDB" id="A0A0K9NKS2"/>
<comment type="caution">
    <text evidence="1">The sequence shown here is derived from an EMBL/GenBank/DDBJ whole genome shotgun (WGS) entry which is preliminary data.</text>
</comment>
<protein>
    <submittedName>
        <fullName evidence="1">Uncharacterized protein</fullName>
    </submittedName>
</protein>
<dbReference type="EMBL" id="LFYR01002101">
    <property type="protein sequence ID" value="KMZ57213.1"/>
    <property type="molecule type" value="Genomic_DNA"/>
</dbReference>
<gene>
    <name evidence="1" type="ORF">ZOSMA_88G00330</name>
</gene>
<reference evidence="2" key="1">
    <citation type="journal article" date="2016" name="Nature">
        <title>The genome of the seagrass Zostera marina reveals angiosperm adaptation to the sea.</title>
        <authorList>
            <person name="Olsen J.L."/>
            <person name="Rouze P."/>
            <person name="Verhelst B."/>
            <person name="Lin Y.-C."/>
            <person name="Bayer T."/>
            <person name="Collen J."/>
            <person name="Dattolo E."/>
            <person name="De Paoli E."/>
            <person name="Dittami S."/>
            <person name="Maumus F."/>
            <person name="Michel G."/>
            <person name="Kersting A."/>
            <person name="Lauritano C."/>
            <person name="Lohaus R."/>
            <person name="Toepel M."/>
            <person name="Tonon T."/>
            <person name="Vanneste K."/>
            <person name="Amirebrahimi M."/>
            <person name="Brakel J."/>
            <person name="Bostroem C."/>
            <person name="Chovatia M."/>
            <person name="Grimwood J."/>
            <person name="Jenkins J.W."/>
            <person name="Jueterbock A."/>
            <person name="Mraz A."/>
            <person name="Stam W.T."/>
            <person name="Tice H."/>
            <person name="Bornberg-Bauer E."/>
            <person name="Green P.J."/>
            <person name="Pearson G.A."/>
            <person name="Procaccini G."/>
            <person name="Duarte C.M."/>
            <person name="Schmutz J."/>
            <person name="Reusch T.B.H."/>
            <person name="Van de Peer Y."/>
        </authorList>
    </citation>
    <scope>NUCLEOTIDE SEQUENCE [LARGE SCALE GENOMIC DNA]</scope>
    <source>
        <strain evidence="2">cv. Finnish</strain>
    </source>
</reference>
<sequence length="54" mass="6163">MSSEFGSTLYFKYRVIRMNLDPLSEENPSLFIEICRGYFDNFTHTNHGLGATAA</sequence>
<name>A0A0K9NKS2_ZOSMR</name>